<feature type="transmembrane region" description="Helical" evidence="6">
    <location>
        <begin position="339"/>
        <end position="359"/>
    </location>
</feature>
<proteinExistence type="predicted"/>
<dbReference type="GO" id="GO:0005385">
    <property type="term" value="F:zinc ion transmembrane transporter activity"/>
    <property type="evidence" value="ECO:0007669"/>
    <property type="project" value="TreeGrafter"/>
</dbReference>
<name>A0AAD4M3F5_9AGAM</name>
<evidence type="ECO:0000313" key="8">
    <source>
        <dbReference type="EMBL" id="KAI0300641.1"/>
    </source>
</evidence>
<dbReference type="Pfam" id="PF02535">
    <property type="entry name" value="Zip"/>
    <property type="match status" value="2"/>
</dbReference>
<accession>A0AAD4M3F5</accession>
<feature type="region of interest" description="Disordered" evidence="5">
    <location>
        <begin position="124"/>
        <end position="169"/>
    </location>
</feature>
<dbReference type="Proteomes" id="UP001203297">
    <property type="component" value="Unassembled WGS sequence"/>
</dbReference>
<reference evidence="8" key="1">
    <citation type="journal article" date="2022" name="New Phytol.">
        <title>Evolutionary transition to the ectomycorrhizal habit in the genomes of a hyperdiverse lineage of mushroom-forming fungi.</title>
        <authorList>
            <person name="Looney B."/>
            <person name="Miyauchi S."/>
            <person name="Morin E."/>
            <person name="Drula E."/>
            <person name="Courty P.E."/>
            <person name="Kohler A."/>
            <person name="Kuo A."/>
            <person name="LaButti K."/>
            <person name="Pangilinan J."/>
            <person name="Lipzen A."/>
            <person name="Riley R."/>
            <person name="Andreopoulos W."/>
            <person name="He G."/>
            <person name="Johnson J."/>
            <person name="Nolan M."/>
            <person name="Tritt A."/>
            <person name="Barry K.W."/>
            <person name="Grigoriev I.V."/>
            <person name="Nagy L.G."/>
            <person name="Hibbett D."/>
            <person name="Henrissat B."/>
            <person name="Matheny P.B."/>
            <person name="Labbe J."/>
            <person name="Martin F.M."/>
        </authorList>
    </citation>
    <scope>NUCLEOTIDE SEQUENCE</scope>
    <source>
        <strain evidence="8">BPL690</strain>
    </source>
</reference>
<dbReference type="AlphaFoldDB" id="A0AAD4M3F5"/>
<evidence type="ECO:0000256" key="5">
    <source>
        <dbReference type="SAM" id="MobiDB-lite"/>
    </source>
</evidence>
<dbReference type="EMBL" id="WTXG01000017">
    <property type="protein sequence ID" value="KAI0300641.1"/>
    <property type="molecule type" value="Genomic_DNA"/>
</dbReference>
<keyword evidence="9" id="KW-1185">Reference proteome</keyword>
<feature type="transmembrane region" description="Helical" evidence="6">
    <location>
        <begin position="379"/>
        <end position="402"/>
    </location>
</feature>
<evidence type="ECO:0000256" key="4">
    <source>
        <dbReference type="ARBA" id="ARBA00023136"/>
    </source>
</evidence>
<keyword evidence="7" id="KW-0732">Signal</keyword>
<evidence type="ECO:0000256" key="7">
    <source>
        <dbReference type="SAM" id="SignalP"/>
    </source>
</evidence>
<comment type="subcellular location">
    <subcellularLocation>
        <location evidence="1">Membrane</location>
        <topology evidence="1">Multi-pass membrane protein</topology>
    </subcellularLocation>
</comment>
<keyword evidence="4 6" id="KW-0472">Membrane</keyword>
<keyword evidence="3 6" id="KW-1133">Transmembrane helix</keyword>
<comment type="caution">
    <text evidence="8">The sequence shown here is derived from an EMBL/GenBank/DDBJ whole genome shotgun (WGS) entry which is preliminary data.</text>
</comment>
<organism evidence="8 9">
    <name type="scientific">Multifurca ochricompacta</name>
    <dbReference type="NCBI Taxonomy" id="376703"/>
    <lineage>
        <taxon>Eukaryota</taxon>
        <taxon>Fungi</taxon>
        <taxon>Dikarya</taxon>
        <taxon>Basidiomycota</taxon>
        <taxon>Agaricomycotina</taxon>
        <taxon>Agaricomycetes</taxon>
        <taxon>Russulales</taxon>
        <taxon>Russulaceae</taxon>
        <taxon>Multifurca</taxon>
    </lineage>
</organism>
<dbReference type="PANTHER" id="PTHR11040:SF44">
    <property type="entry name" value="PROTEIN ZNTC-RELATED"/>
    <property type="match status" value="1"/>
</dbReference>
<feature type="transmembrane region" description="Helical" evidence="6">
    <location>
        <begin position="272"/>
        <end position="292"/>
    </location>
</feature>
<feature type="compositionally biased region" description="Basic residues" evidence="5">
    <location>
        <begin position="231"/>
        <end position="245"/>
    </location>
</feature>
<feature type="region of interest" description="Disordered" evidence="5">
    <location>
        <begin position="227"/>
        <end position="262"/>
    </location>
</feature>
<sequence length="432" mass="46511">MALIFFVSLIGTSHSCSFPTISKRVHYLRIPPIVFFVGKHFGTGVILSTAFVHLLQDAFSRLSDPEVKQYTGIGRWTDISTAYVDNLHSYASEPSTPKAKRTSTPFCSSIITSYRSHQPFLPAAAQLSPTSSPPVSPTEQGAVPDEVTPLLDSRPSAPSTQPRRHTITGGHSHCLIIGHHRYEPARQHEQHHRDHPRCGYMRLYDSESREGDPATKSACTDNHQVIERPQSRRHNKVHSHGHSHHGHGDLETLFNSPDSDSDADLTSESAELVLQLGIMLHSLVIGFTLALASGADFESLVTAISFHQLFEGLSLGIRIAALPAHPDPQQSSLSWLRPLLALLFALTTPAGILSGLIAFGDGHKGGSGGVGAKVAEGVLSAISAGMLIYAACVEMLAADFVLDPTLWRASKGRQIVALASLGMGATGMVLLE</sequence>
<protein>
    <submittedName>
        <fullName evidence="8">Zinc/iron permease</fullName>
    </submittedName>
</protein>
<feature type="signal peptide" evidence="7">
    <location>
        <begin position="1"/>
        <end position="15"/>
    </location>
</feature>
<evidence type="ECO:0000256" key="1">
    <source>
        <dbReference type="ARBA" id="ARBA00004141"/>
    </source>
</evidence>
<evidence type="ECO:0000256" key="6">
    <source>
        <dbReference type="SAM" id="Phobius"/>
    </source>
</evidence>
<evidence type="ECO:0000313" key="9">
    <source>
        <dbReference type="Proteomes" id="UP001203297"/>
    </source>
</evidence>
<feature type="transmembrane region" description="Helical" evidence="6">
    <location>
        <begin position="414"/>
        <end position="431"/>
    </location>
</feature>
<feature type="chain" id="PRO_5041994329" evidence="7">
    <location>
        <begin position="16"/>
        <end position="432"/>
    </location>
</feature>
<gene>
    <name evidence="8" type="ORF">B0F90DRAFT_1810302</name>
</gene>
<dbReference type="GO" id="GO:0005886">
    <property type="term" value="C:plasma membrane"/>
    <property type="evidence" value="ECO:0007669"/>
    <property type="project" value="TreeGrafter"/>
</dbReference>
<dbReference type="PANTHER" id="PTHR11040">
    <property type="entry name" value="ZINC/IRON TRANSPORTER"/>
    <property type="match status" value="1"/>
</dbReference>
<keyword evidence="2 6" id="KW-0812">Transmembrane</keyword>
<dbReference type="InterPro" id="IPR003689">
    <property type="entry name" value="ZIP"/>
</dbReference>
<evidence type="ECO:0000256" key="2">
    <source>
        <dbReference type="ARBA" id="ARBA00022692"/>
    </source>
</evidence>
<evidence type="ECO:0000256" key="3">
    <source>
        <dbReference type="ARBA" id="ARBA00022989"/>
    </source>
</evidence>